<sequence>MCADHIPLDLLSSLTPARAKMMTRSHTSRASDKVWHYPQQRSKFTHLTDQPVCLTGAGRNLAFLEDVRDACVRKVEGEVAQPKEVLSETFIPEEFHIIQNHGVVGLQLKDSKYTTYLEDDEKNMRTFPSMRPMARNEVVELTRVLDTWLEKLGPMEIEGPTSIHSLLQLVQQEQCIYNAVFHEVIRQVSVQCMERGQLLAKLRERYSSLLSRVPVLVAGLHGDVLATRAQHRRLMEQLTAFQTSVNRMASELSSVRERDGRVNAQAQREREDLKRVLNESRRNANLLEEYHSVYGLHRHRLESSMGVLQRERDGWASAALALASQLTEERSIVTVRRLRGHSQAWANVAQQHLLLLSNRDGSVVAEVRSLVSSWAEKAARLDRACLQAEASTAARLQQAHLGLQRWVTRTTIITQDGENGFGFPEMNLMEELQADLQRWAESLAEDLERFGGAEMLELTKELASLGSMSARLTVLSQTLHHEHCHGHVTARQIDYKGEEHKSAIEDLQKRQVSDFNGCQCRTDEEQSISDGDGSVAAEAGEGWERVAGRLERSVRFLHARVTGDNGLADTLKDLCRAFETWSEKLALASSYAHAMPASDWLQLVKSLSDWSVVVIKALVLVENVPSEEKSESGAMDAVVGALQGWAGRLSMAVDREASRLAEQLGMVREGVSSWLVRAVLHLASPSSPSQRGEGDGEGERGKAMLEKASSLGGAMSHITQHIARCCEAVAVSSGGSREGMVLRDLEVEYSEWMEVSQLLLLELSSHQIPPADTAETEDKCSDATEKSSPTVQVIGHDANVEARSLSKEMSALALGQQLQTYNAMATIKQLQAQILSTEARAQSAEERVAQLQEQLRTAADRGERDASKDGLGQSEERGGGRGRAVPYVEEVASTGTAADGDGKTFGIPEQRHGLSGKAHSAEKLSRPSKSPRGGKKQ</sequence>
<dbReference type="AlphaFoldDB" id="A0AAJ7TK34"/>
<dbReference type="InterPro" id="IPR052845">
    <property type="entry name" value="Axonemal_dynein_LC_domain"/>
</dbReference>
<evidence type="ECO:0000313" key="5">
    <source>
        <dbReference type="RefSeq" id="XP_032818311.1"/>
    </source>
</evidence>
<dbReference type="KEGG" id="pmrn:116947044"/>
<feature type="coiled-coil region" evidence="2">
    <location>
        <begin position="263"/>
        <end position="290"/>
    </location>
</feature>
<protein>
    <submittedName>
        <fullName evidence="5">Axonemal dynein light chain domain-containing protein 1</fullName>
    </submittedName>
</protein>
<keyword evidence="4" id="KW-1185">Reference proteome</keyword>
<dbReference type="InterPro" id="IPR019347">
    <property type="entry name" value="Axonemal_dynein_light_chain"/>
</dbReference>
<reference evidence="5" key="1">
    <citation type="submission" date="2025-08" db="UniProtKB">
        <authorList>
            <consortium name="RefSeq"/>
        </authorList>
    </citation>
    <scope>IDENTIFICATION</scope>
    <source>
        <tissue evidence="5">Sperm</tissue>
    </source>
</reference>
<dbReference type="CTD" id="126859"/>
<feature type="compositionally biased region" description="Basic and acidic residues" evidence="3">
    <location>
        <begin position="858"/>
        <end position="879"/>
    </location>
</feature>
<name>A0AAJ7TK34_PETMA</name>
<dbReference type="PANTHER" id="PTHR23052">
    <property type="entry name" value="AXONEMAL DYNEIN LIGHT CHAIN DOMAIN-CONTAINING PROTEIN 1"/>
    <property type="match status" value="1"/>
</dbReference>
<accession>A0AAJ7TK34</accession>
<dbReference type="GO" id="GO:0005737">
    <property type="term" value="C:cytoplasm"/>
    <property type="evidence" value="ECO:0007669"/>
    <property type="project" value="UniProtKB-ARBA"/>
</dbReference>
<evidence type="ECO:0000256" key="1">
    <source>
        <dbReference type="ARBA" id="ARBA00023054"/>
    </source>
</evidence>
<organism evidence="4 5">
    <name type="scientific">Petromyzon marinus</name>
    <name type="common">Sea lamprey</name>
    <dbReference type="NCBI Taxonomy" id="7757"/>
    <lineage>
        <taxon>Eukaryota</taxon>
        <taxon>Metazoa</taxon>
        <taxon>Chordata</taxon>
        <taxon>Craniata</taxon>
        <taxon>Vertebrata</taxon>
        <taxon>Cyclostomata</taxon>
        <taxon>Hyperoartia</taxon>
        <taxon>Petromyzontiformes</taxon>
        <taxon>Petromyzontidae</taxon>
        <taxon>Petromyzon</taxon>
    </lineage>
</organism>
<proteinExistence type="predicted"/>
<feature type="region of interest" description="Disordered" evidence="3">
    <location>
        <begin position="855"/>
        <end position="937"/>
    </location>
</feature>
<evidence type="ECO:0000313" key="4">
    <source>
        <dbReference type="Proteomes" id="UP001318040"/>
    </source>
</evidence>
<gene>
    <name evidence="5" type="primary">AXDND1</name>
</gene>
<evidence type="ECO:0000256" key="3">
    <source>
        <dbReference type="SAM" id="MobiDB-lite"/>
    </source>
</evidence>
<dbReference type="RefSeq" id="XP_032818311.1">
    <property type="nucleotide sequence ID" value="XM_032962420.1"/>
</dbReference>
<evidence type="ECO:0000256" key="2">
    <source>
        <dbReference type="SAM" id="Coils"/>
    </source>
</evidence>
<dbReference type="Pfam" id="PF10211">
    <property type="entry name" value="Ax_dynein_light"/>
    <property type="match status" value="1"/>
</dbReference>
<dbReference type="GeneID" id="116947044"/>
<dbReference type="Proteomes" id="UP001318040">
    <property type="component" value="Chromosome 28"/>
</dbReference>
<keyword evidence="1 2" id="KW-0175">Coiled coil</keyword>
<dbReference type="PANTHER" id="PTHR23052:SF1">
    <property type="entry name" value="AXONEMAL DYNEIN LIGHT CHAIN DOMAIN-CONTAINING PROTEIN 1"/>
    <property type="match status" value="1"/>
</dbReference>